<dbReference type="EMBL" id="SPHZ02000005">
    <property type="protein sequence ID" value="KAF0917715.1"/>
    <property type="molecule type" value="Genomic_DNA"/>
</dbReference>
<proteinExistence type="predicted"/>
<keyword evidence="2" id="KW-1185">Reference proteome</keyword>
<sequence length="65" mass="7447">MEQPLPANWKCYLFDKPMAASCVMLVLVMSEPRFLYFHVGAGSRWIAHEYNIGNVGLPLEYTSPR</sequence>
<reference evidence="1 2" key="1">
    <citation type="submission" date="2019-11" db="EMBL/GenBank/DDBJ databases">
        <title>Whole genome sequence of Oryza granulata.</title>
        <authorList>
            <person name="Li W."/>
        </authorList>
    </citation>
    <scope>NUCLEOTIDE SEQUENCE [LARGE SCALE GENOMIC DNA]</scope>
    <source>
        <strain evidence="2">cv. Menghai</strain>
        <tissue evidence="1">Leaf</tissue>
    </source>
</reference>
<dbReference type="Proteomes" id="UP000479710">
    <property type="component" value="Unassembled WGS sequence"/>
</dbReference>
<comment type="caution">
    <text evidence="1">The sequence shown here is derived from an EMBL/GenBank/DDBJ whole genome shotgun (WGS) entry which is preliminary data.</text>
</comment>
<dbReference type="AlphaFoldDB" id="A0A6G1DXX0"/>
<name>A0A6G1DXX0_9ORYZ</name>
<protein>
    <submittedName>
        <fullName evidence="1">Uncharacterized protein</fullName>
    </submittedName>
</protein>
<accession>A0A6G1DXX0</accession>
<organism evidence="1 2">
    <name type="scientific">Oryza meyeriana var. granulata</name>
    <dbReference type="NCBI Taxonomy" id="110450"/>
    <lineage>
        <taxon>Eukaryota</taxon>
        <taxon>Viridiplantae</taxon>
        <taxon>Streptophyta</taxon>
        <taxon>Embryophyta</taxon>
        <taxon>Tracheophyta</taxon>
        <taxon>Spermatophyta</taxon>
        <taxon>Magnoliopsida</taxon>
        <taxon>Liliopsida</taxon>
        <taxon>Poales</taxon>
        <taxon>Poaceae</taxon>
        <taxon>BOP clade</taxon>
        <taxon>Oryzoideae</taxon>
        <taxon>Oryzeae</taxon>
        <taxon>Oryzinae</taxon>
        <taxon>Oryza</taxon>
        <taxon>Oryza meyeriana</taxon>
    </lineage>
</organism>
<evidence type="ECO:0000313" key="2">
    <source>
        <dbReference type="Proteomes" id="UP000479710"/>
    </source>
</evidence>
<gene>
    <name evidence="1" type="ORF">E2562_021215</name>
</gene>
<evidence type="ECO:0000313" key="1">
    <source>
        <dbReference type="EMBL" id="KAF0917715.1"/>
    </source>
</evidence>